<keyword evidence="19" id="KW-1185">Reference proteome</keyword>
<dbReference type="Pfam" id="PF05362">
    <property type="entry name" value="Lon_C"/>
    <property type="match status" value="1"/>
</dbReference>
<keyword evidence="7 9" id="KW-0067">ATP-binding</keyword>
<organism evidence="18 19">
    <name type="scientific">Paenibacillus algorifonticola</name>
    <dbReference type="NCBI Taxonomy" id="684063"/>
    <lineage>
        <taxon>Bacteria</taxon>
        <taxon>Bacillati</taxon>
        <taxon>Bacillota</taxon>
        <taxon>Bacilli</taxon>
        <taxon>Bacillales</taxon>
        <taxon>Paenibacillaceae</taxon>
        <taxon>Paenibacillus</taxon>
    </lineage>
</organism>
<dbReference type="AlphaFoldDB" id="A0A1I2B1I4"/>
<feature type="coiled-coil region" evidence="15">
    <location>
        <begin position="183"/>
        <end position="227"/>
    </location>
</feature>
<dbReference type="Gene3D" id="3.30.230.10">
    <property type="match status" value="1"/>
</dbReference>
<dbReference type="SUPFAM" id="SSF88697">
    <property type="entry name" value="PUA domain-like"/>
    <property type="match status" value="1"/>
</dbReference>
<feature type="active site" evidence="9 11">
    <location>
        <position position="737"/>
    </location>
</feature>
<name>A0A1I2B1I4_9BACL</name>
<dbReference type="PRINTS" id="PR00830">
    <property type="entry name" value="ENDOLAPTASE"/>
</dbReference>
<evidence type="ECO:0000256" key="9">
    <source>
        <dbReference type="HAMAP-Rule" id="MF_01973"/>
    </source>
</evidence>
<comment type="function">
    <text evidence="9">ATP-dependent serine protease that mediates the selective degradation of mutant and abnormal proteins as well as certain short-lived regulatory proteins. Required for cellular homeostasis and for survival from DNA damage and developmental changes induced by stress. Degrades polypeptides processively to yield small peptide fragments that are 5 to 10 amino acids long. Binds to DNA in a double-stranded, site-specific manner.</text>
</comment>
<keyword evidence="4 9" id="KW-0547">Nucleotide-binding</keyword>
<dbReference type="PROSITE" id="PS01046">
    <property type="entry name" value="LON_SER"/>
    <property type="match status" value="1"/>
</dbReference>
<keyword evidence="2 9" id="KW-0963">Cytoplasm</keyword>
<evidence type="ECO:0000256" key="11">
    <source>
        <dbReference type="PIRSR" id="PIRSR001174-1"/>
    </source>
</evidence>
<dbReference type="Gene3D" id="1.20.58.1480">
    <property type="match status" value="1"/>
</dbReference>
<evidence type="ECO:0000256" key="14">
    <source>
        <dbReference type="RuleBase" id="RU000591"/>
    </source>
</evidence>
<evidence type="ECO:0000313" key="19">
    <source>
        <dbReference type="Proteomes" id="UP000183410"/>
    </source>
</evidence>
<dbReference type="SMART" id="SM00464">
    <property type="entry name" value="LON"/>
    <property type="match status" value="1"/>
</dbReference>
<feature type="active site" evidence="9 11">
    <location>
        <position position="780"/>
    </location>
</feature>
<dbReference type="GO" id="GO:0016887">
    <property type="term" value="F:ATP hydrolysis activity"/>
    <property type="evidence" value="ECO:0007669"/>
    <property type="project" value="UniProtKB-UniRule"/>
</dbReference>
<keyword evidence="8 9" id="KW-0346">Stress response</keyword>
<dbReference type="InterPro" id="IPR008268">
    <property type="entry name" value="Peptidase_S16_AS"/>
</dbReference>
<dbReference type="Gene3D" id="3.40.50.300">
    <property type="entry name" value="P-loop containing nucleotide triphosphate hydrolases"/>
    <property type="match status" value="1"/>
</dbReference>
<dbReference type="InterPro" id="IPR003593">
    <property type="entry name" value="AAA+_ATPase"/>
</dbReference>
<keyword evidence="3 9" id="KW-0645">Protease</keyword>
<dbReference type="InterPro" id="IPR008269">
    <property type="entry name" value="Lon_proteolytic"/>
</dbReference>
<evidence type="ECO:0000256" key="10">
    <source>
        <dbReference type="PIRNR" id="PIRNR001174"/>
    </source>
</evidence>
<evidence type="ECO:0000256" key="2">
    <source>
        <dbReference type="ARBA" id="ARBA00022490"/>
    </source>
</evidence>
<dbReference type="InterPro" id="IPR003111">
    <property type="entry name" value="Lon_prtase_N"/>
</dbReference>
<keyword evidence="15" id="KW-0175">Coiled coil</keyword>
<dbReference type="GO" id="GO:0006515">
    <property type="term" value="P:protein quality control for misfolded or incompletely synthesized proteins"/>
    <property type="evidence" value="ECO:0007669"/>
    <property type="project" value="UniProtKB-UniRule"/>
</dbReference>
<evidence type="ECO:0000256" key="5">
    <source>
        <dbReference type="ARBA" id="ARBA00022801"/>
    </source>
</evidence>
<dbReference type="InterPro" id="IPR046336">
    <property type="entry name" value="Lon_prtase_N_sf"/>
</dbReference>
<dbReference type="Proteomes" id="UP000183410">
    <property type="component" value="Unassembled WGS sequence"/>
</dbReference>
<comment type="subcellular location">
    <subcellularLocation>
        <location evidence="1 9 10">Cytoplasm</location>
    </subcellularLocation>
</comment>
<protein>
    <recommendedName>
        <fullName evidence="9 10">Lon protease</fullName>
        <ecNumber evidence="9 10">3.4.21.53</ecNumber>
    </recommendedName>
    <alternativeName>
        <fullName evidence="9">ATP-dependent protease La</fullName>
    </alternativeName>
</protein>
<accession>A0A1I2B1I4</accession>
<dbReference type="InterPro" id="IPR054594">
    <property type="entry name" value="Lon_lid"/>
</dbReference>
<dbReference type="Pfam" id="PF22667">
    <property type="entry name" value="Lon_lid"/>
    <property type="match status" value="1"/>
</dbReference>
<dbReference type="FunFam" id="3.40.50.300:FF:000382">
    <property type="entry name" value="Lon protease homolog 2, peroxisomal"/>
    <property type="match status" value="1"/>
</dbReference>
<feature type="domain" description="Lon proteolytic" evidence="16">
    <location>
        <begin position="650"/>
        <end position="831"/>
    </location>
</feature>
<dbReference type="OrthoDB" id="9803599at2"/>
<dbReference type="InterPro" id="IPR014721">
    <property type="entry name" value="Ribsml_uS5_D2-typ_fold_subgr"/>
</dbReference>
<dbReference type="Gene3D" id="1.20.5.5270">
    <property type="match status" value="1"/>
</dbReference>
<dbReference type="GO" id="GO:0004252">
    <property type="term" value="F:serine-type endopeptidase activity"/>
    <property type="evidence" value="ECO:0007669"/>
    <property type="project" value="UniProtKB-UniRule"/>
</dbReference>
<dbReference type="GO" id="GO:0005737">
    <property type="term" value="C:cytoplasm"/>
    <property type="evidence" value="ECO:0007669"/>
    <property type="project" value="UniProtKB-SubCell"/>
</dbReference>
<reference evidence="19" key="1">
    <citation type="submission" date="2016-10" db="EMBL/GenBank/DDBJ databases">
        <authorList>
            <person name="Varghese N."/>
            <person name="Submissions S."/>
        </authorList>
    </citation>
    <scope>NUCLEOTIDE SEQUENCE [LARGE SCALE GENOMIC DNA]</scope>
    <source>
        <strain evidence="19">CGMCC 1.10223</strain>
    </source>
</reference>
<evidence type="ECO:0000256" key="3">
    <source>
        <dbReference type="ARBA" id="ARBA00022670"/>
    </source>
</evidence>
<evidence type="ECO:0000259" key="16">
    <source>
        <dbReference type="PROSITE" id="PS51786"/>
    </source>
</evidence>
<keyword evidence="5 9" id="KW-0378">Hydrolase</keyword>
<dbReference type="InterPro" id="IPR027543">
    <property type="entry name" value="Lon_bac"/>
</dbReference>
<dbReference type="GO" id="GO:0004176">
    <property type="term" value="F:ATP-dependent peptidase activity"/>
    <property type="evidence" value="ECO:0007669"/>
    <property type="project" value="UniProtKB-UniRule"/>
</dbReference>
<dbReference type="NCBIfam" id="TIGR00763">
    <property type="entry name" value="lon"/>
    <property type="match status" value="1"/>
</dbReference>
<evidence type="ECO:0000259" key="17">
    <source>
        <dbReference type="PROSITE" id="PS51787"/>
    </source>
</evidence>
<dbReference type="PROSITE" id="PS51786">
    <property type="entry name" value="LON_PROTEOLYTIC"/>
    <property type="match status" value="1"/>
</dbReference>
<comment type="subunit">
    <text evidence="9 10">Homohexamer. Organized in a ring with a central cavity.</text>
</comment>
<evidence type="ECO:0000256" key="6">
    <source>
        <dbReference type="ARBA" id="ARBA00022825"/>
    </source>
</evidence>
<dbReference type="Gene3D" id="1.10.8.60">
    <property type="match status" value="1"/>
</dbReference>
<dbReference type="InterPro" id="IPR020568">
    <property type="entry name" value="Ribosomal_Su5_D2-typ_SF"/>
</dbReference>
<dbReference type="InterPro" id="IPR003959">
    <property type="entry name" value="ATPase_AAA_core"/>
</dbReference>
<feature type="binding site" evidence="9 12">
    <location>
        <begin position="356"/>
        <end position="363"/>
    </location>
    <ligand>
        <name>ATP</name>
        <dbReference type="ChEBI" id="CHEBI:30616"/>
    </ligand>
</feature>
<evidence type="ECO:0000313" key="18">
    <source>
        <dbReference type="EMBL" id="SFE50042.1"/>
    </source>
</evidence>
<proteinExistence type="evidence at transcript level"/>
<dbReference type="Gene3D" id="2.30.130.40">
    <property type="entry name" value="LON domain-like"/>
    <property type="match status" value="1"/>
</dbReference>
<dbReference type="PANTHER" id="PTHR10046">
    <property type="entry name" value="ATP DEPENDENT LON PROTEASE FAMILY MEMBER"/>
    <property type="match status" value="1"/>
</dbReference>
<dbReference type="EMBL" id="FONN01000003">
    <property type="protein sequence ID" value="SFE50042.1"/>
    <property type="molecule type" value="Genomic_DNA"/>
</dbReference>
<dbReference type="RefSeq" id="WP_046229402.1">
    <property type="nucleotide sequence ID" value="NZ_FONN01000003.1"/>
</dbReference>
<evidence type="ECO:0000256" key="1">
    <source>
        <dbReference type="ARBA" id="ARBA00004496"/>
    </source>
</evidence>
<dbReference type="GO" id="GO:0034605">
    <property type="term" value="P:cellular response to heat"/>
    <property type="evidence" value="ECO:0007669"/>
    <property type="project" value="UniProtKB-UniRule"/>
</dbReference>
<dbReference type="InterPro" id="IPR027417">
    <property type="entry name" value="P-loop_NTPase"/>
</dbReference>
<evidence type="ECO:0000256" key="12">
    <source>
        <dbReference type="PIRSR" id="PIRSR001174-2"/>
    </source>
</evidence>
<dbReference type="FunFam" id="1.20.5.5270:FF:000002">
    <property type="entry name" value="Lon protease homolog"/>
    <property type="match status" value="1"/>
</dbReference>
<keyword evidence="6 9" id="KW-0720">Serine protease</keyword>
<dbReference type="InterPro" id="IPR004815">
    <property type="entry name" value="Lon_bac/euk-typ"/>
</dbReference>
<dbReference type="SUPFAM" id="SSF52540">
    <property type="entry name" value="P-loop containing nucleoside triphosphate hydrolases"/>
    <property type="match status" value="1"/>
</dbReference>
<gene>
    <name evidence="9" type="primary">lon</name>
    <name evidence="18" type="ORF">SAMN04487969_10392</name>
</gene>
<dbReference type="Pfam" id="PF02190">
    <property type="entry name" value="LON_substr_bdg"/>
    <property type="match status" value="1"/>
</dbReference>
<evidence type="ECO:0000256" key="7">
    <source>
        <dbReference type="ARBA" id="ARBA00022840"/>
    </source>
</evidence>
<dbReference type="FunFam" id="3.30.230.10:FF:000010">
    <property type="entry name" value="Lon protease"/>
    <property type="match status" value="1"/>
</dbReference>
<dbReference type="HAMAP" id="MF_01973">
    <property type="entry name" value="lon_bact"/>
    <property type="match status" value="1"/>
</dbReference>
<evidence type="ECO:0000256" key="4">
    <source>
        <dbReference type="ARBA" id="ARBA00022741"/>
    </source>
</evidence>
<dbReference type="Pfam" id="PF00004">
    <property type="entry name" value="AAA"/>
    <property type="match status" value="1"/>
</dbReference>
<dbReference type="InterPro" id="IPR027065">
    <property type="entry name" value="Lon_Prtase"/>
</dbReference>
<feature type="domain" description="Lon N-terminal" evidence="17">
    <location>
        <begin position="11"/>
        <end position="204"/>
    </location>
</feature>
<sequence length="843" mass="94040">MGPGKTKSRRLPLLPLRGLLVYPSMVLHLDVGRDKSVRALERAMVDDHMILLCSQSEVNIEEPTEEDIYRVGTIAKVRQMLKLPNGTIRVLVEGVLRAEIMDYLPTEEFYEVMVKEFPEEETTDPEVDALMRSVLSQFEHYTSLSKKITPETHAAVSDIDDPGRLADVITSHLSLKIKDKQDILETIDVRQRLERLLDILNNEREVLELERKISQRVKKQMEKTQKEYYLREQMKAIQKELGEKEGRAGEVEELRSQLEQAGVPDQVKEKIEKEIDRLEKMPTTSAEGGVIRNYIDWLLSLPWSKETEDDLSLSKAEDILDQDHYGLEKPKERVLEYLAVQQLVKKLKGPILCLVGPPGVGKTSLARSIAKSLGRKFVRISLGGVRDEAEIRGHRRTYVGAMPGRIIQGMKTAGSINPVFLLDEIDKMAMDFRGDPASALLEVLDPEQNNTFSDHFVEVPFDLSNVMFVTTANAMHNIPRPLLDRMEVLYIPGYTELEKLKIAERYLLPKQKREHGLTDEQLQVSEETLLQLIRDYTRESGVRNLEQQMAAICRKAAKQIVASGTVPIRQEEAAEQDEPALNVLEAAFGSDGEAASISGQLEKQQEASLQSEQSMGTEQLTEVKALNVDLELLKEWLGPAKFRYGMAEAENQIGAVTGLAWTEVGGDTLVIEVTVMPGSGKLTLTGQLGDVMKESAQAAFSYTRSKALELGIDPQFHEKNDIHIHIPEGAIPKDGPSAGITIATALISALTGRYVSKEVAMTGEITLRGRVLPIGGLKEKSLAAHRAGIKKILLPKDNVRDLRDIPDSVRSEITFVPVGHIDEVLLHALLPAKTEEKAGTPLL</sequence>
<evidence type="ECO:0000256" key="8">
    <source>
        <dbReference type="ARBA" id="ARBA00023016"/>
    </source>
</evidence>
<dbReference type="SMART" id="SM00382">
    <property type="entry name" value="AAA"/>
    <property type="match status" value="1"/>
</dbReference>
<dbReference type="CDD" id="cd19500">
    <property type="entry name" value="RecA-like_Lon"/>
    <property type="match status" value="1"/>
</dbReference>
<comment type="induction">
    <text evidence="9">By heat shock.</text>
</comment>
<evidence type="ECO:0000256" key="13">
    <source>
        <dbReference type="PROSITE-ProRule" id="PRU01122"/>
    </source>
</evidence>
<evidence type="ECO:0000256" key="15">
    <source>
        <dbReference type="SAM" id="Coils"/>
    </source>
</evidence>
<dbReference type="GO" id="GO:0043565">
    <property type="term" value="F:sequence-specific DNA binding"/>
    <property type="evidence" value="ECO:0007669"/>
    <property type="project" value="UniProtKB-UniRule"/>
</dbReference>
<dbReference type="InterPro" id="IPR015947">
    <property type="entry name" value="PUA-like_sf"/>
</dbReference>
<dbReference type="PROSITE" id="PS51787">
    <property type="entry name" value="LON_N"/>
    <property type="match status" value="1"/>
</dbReference>
<dbReference type="EC" id="3.4.21.53" evidence="9 10"/>
<dbReference type="PIRSF" id="PIRSF001174">
    <property type="entry name" value="Lon_proteas"/>
    <property type="match status" value="1"/>
</dbReference>
<comment type="catalytic activity">
    <reaction evidence="9 10 13">
        <text>Hydrolysis of proteins in presence of ATP.</text>
        <dbReference type="EC" id="3.4.21.53"/>
    </reaction>
</comment>
<dbReference type="GO" id="GO:0005524">
    <property type="term" value="F:ATP binding"/>
    <property type="evidence" value="ECO:0007669"/>
    <property type="project" value="UniProtKB-UniRule"/>
</dbReference>
<dbReference type="SUPFAM" id="SSF54211">
    <property type="entry name" value="Ribosomal protein S5 domain 2-like"/>
    <property type="match status" value="1"/>
</dbReference>
<comment type="similarity">
    <text evidence="9 10 13 14">Belongs to the peptidase S16 family.</text>
</comment>